<reference evidence="1" key="1">
    <citation type="submission" date="2022-04" db="EMBL/GenBank/DDBJ databases">
        <title>A functionally conserved STORR gene fusion in Papaver species that diverged 16.8 million years ago.</title>
        <authorList>
            <person name="Catania T."/>
        </authorList>
    </citation>
    <scope>NUCLEOTIDE SEQUENCE</scope>
    <source>
        <strain evidence="1">S-188037</strain>
    </source>
</reference>
<dbReference type="EMBL" id="JAJJMB010009159">
    <property type="protein sequence ID" value="KAI3915411.1"/>
    <property type="molecule type" value="Genomic_DNA"/>
</dbReference>
<evidence type="ECO:0000313" key="1">
    <source>
        <dbReference type="EMBL" id="KAI3915411.1"/>
    </source>
</evidence>
<sequence length="541" mass="61004">MSSRHRIQPEPLILQFGGAGQYICGHSGNFGRLSESSLLSFSLLLSTALIYLRQPAKQHRCGRATRRHGKLAENPFYLILVKCVEQEGKWVFERLSNVRGEFIRATRFLFSNNNGKKKSFCFPAGRDRWGWDSWASQLEVVVTKKCNKNQPIRANSPIRSRLEAESQGREVRHAETSHITINETETSLVRNKEVEEVNNRTEEVESPQDATISKPFVEVSNGDNDVPMSEQTTPLLINALNANRLQDNRKSQTKIVEKVWKSEKQKKSQFLGETHRPSASKVWRKREMGLGLLGAKPSICSSNKSLLGSGVRQFLNSSPYGSLFSLRSSPIIIHNQFSGLEGQSHNFSMELSEEGSEFEVEEEPILITPLNRLDPAVVNDESYIFNHGGSDRGVKGGHCDINQEVNSREISIIESEEDRLAKNQLIFDVQSVMLLFGIPQGENEKEIDEIVSRQLGESKQRKLVRKEKKEHVSRELDEAVLDEGMEGARLLLMDTKEGVIGDTTMEEDCSEPSISIPINSTATKVQRESNNLAVLNQIEEW</sequence>
<dbReference type="AlphaFoldDB" id="A0AAD4SPF5"/>
<protein>
    <submittedName>
        <fullName evidence="1">Uncharacterized protein</fullName>
    </submittedName>
</protein>
<keyword evidence="2" id="KW-1185">Reference proteome</keyword>
<organism evidence="1 2">
    <name type="scientific">Papaver atlanticum</name>
    <dbReference type="NCBI Taxonomy" id="357466"/>
    <lineage>
        <taxon>Eukaryota</taxon>
        <taxon>Viridiplantae</taxon>
        <taxon>Streptophyta</taxon>
        <taxon>Embryophyta</taxon>
        <taxon>Tracheophyta</taxon>
        <taxon>Spermatophyta</taxon>
        <taxon>Magnoliopsida</taxon>
        <taxon>Ranunculales</taxon>
        <taxon>Papaveraceae</taxon>
        <taxon>Papaveroideae</taxon>
        <taxon>Papaver</taxon>
    </lineage>
</organism>
<evidence type="ECO:0000313" key="2">
    <source>
        <dbReference type="Proteomes" id="UP001202328"/>
    </source>
</evidence>
<accession>A0AAD4SPF5</accession>
<name>A0AAD4SPF5_9MAGN</name>
<comment type="caution">
    <text evidence="1">The sequence shown here is derived from an EMBL/GenBank/DDBJ whole genome shotgun (WGS) entry which is preliminary data.</text>
</comment>
<gene>
    <name evidence="1" type="ORF">MKW98_022369</name>
</gene>
<dbReference type="Proteomes" id="UP001202328">
    <property type="component" value="Unassembled WGS sequence"/>
</dbReference>
<proteinExistence type="predicted"/>